<feature type="region of interest" description="Disordered" evidence="2">
    <location>
        <begin position="1"/>
        <end position="64"/>
    </location>
</feature>
<name>A0AA88GK46_NAELO</name>
<dbReference type="AlphaFoldDB" id="A0AA88GK46"/>
<dbReference type="RefSeq" id="XP_044545832.1">
    <property type="nucleotide sequence ID" value="XM_044698260.1"/>
</dbReference>
<proteinExistence type="predicted"/>
<evidence type="ECO:0000313" key="3">
    <source>
        <dbReference type="EMBL" id="KAG2378570.1"/>
    </source>
</evidence>
<evidence type="ECO:0000256" key="1">
    <source>
        <dbReference type="SAM" id="Coils"/>
    </source>
</evidence>
<reference evidence="3 4" key="1">
    <citation type="journal article" date="2018" name="BMC Genomics">
        <title>The genome of Naegleria lovaniensis, the basis for a comparative approach to unravel pathogenicity factors of the human pathogenic amoeba N. fowleri.</title>
        <authorList>
            <person name="Liechti N."/>
            <person name="Schurch N."/>
            <person name="Bruggmann R."/>
            <person name="Wittwer M."/>
        </authorList>
    </citation>
    <scope>NUCLEOTIDE SEQUENCE [LARGE SCALE GENOMIC DNA]</scope>
    <source>
        <strain evidence="3 4">ATCC 30569</strain>
    </source>
</reference>
<gene>
    <name evidence="3" type="ORF">C9374_008209</name>
</gene>
<protein>
    <submittedName>
        <fullName evidence="3">Uncharacterized protein</fullName>
    </submittedName>
</protein>
<accession>A0AA88GK46</accession>
<keyword evidence="4" id="KW-1185">Reference proteome</keyword>
<dbReference type="GeneID" id="68100663"/>
<dbReference type="EMBL" id="PYSW02000032">
    <property type="protein sequence ID" value="KAG2378570.1"/>
    <property type="molecule type" value="Genomic_DNA"/>
</dbReference>
<keyword evidence="1" id="KW-0175">Coiled coil</keyword>
<feature type="compositionally biased region" description="Low complexity" evidence="2">
    <location>
        <begin position="45"/>
        <end position="60"/>
    </location>
</feature>
<evidence type="ECO:0000313" key="4">
    <source>
        <dbReference type="Proteomes" id="UP000816034"/>
    </source>
</evidence>
<evidence type="ECO:0000256" key="2">
    <source>
        <dbReference type="SAM" id="MobiDB-lite"/>
    </source>
</evidence>
<sequence>MKPRDDSYPLEEGEEGYHEEDMTVPNSCTKQVRFEEKYSELRPPSSTLSKSNNSNNNKSNTIHRDETCLKPMSNVDTETNQKITMAMQSIMKKLGKEMIRDRMKRNIGNDDPLDLESVTLAIEFFKREEKDFEERKANWISVEIVYQIHDLVIKTRILQQNGLVNIEKLKSVIGTRVKIGSTILDVLLAKTTSVNEPCSLEYNKFLAFCLTLTGDTVFTILENALSLFCASGTVSVHEQSEDDIVAIDEFMYCIKFLAEEEARCENKEVSQELKMMYEELSGLSKEEAFITRGMVISSLSWQSLLEIEFKKVGS</sequence>
<dbReference type="Proteomes" id="UP000816034">
    <property type="component" value="Unassembled WGS sequence"/>
</dbReference>
<comment type="caution">
    <text evidence="3">The sequence shown here is derived from an EMBL/GenBank/DDBJ whole genome shotgun (WGS) entry which is preliminary data.</text>
</comment>
<organism evidence="3 4">
    <name type="scientific">Naegleria lovaniensis</name>
    <name type="common">Amoeba</name>
    <dbReference type="NCBI Taxonomy" id="51637"/>
    <lineage>
        <taxon>Eukaryota</taxon>
        <taxon>Discoba</taxon>
        <taxon>Heterolobosea</taxon>
        <taxon>Tetramitia</taxon>
        <taxon>Eutetramitia</taxon>
        <taxon>Vahlkampfiidae</taxon>
        <taxon>Naegleria</taxon>
    </lineage>
</organism>
<feature type="coiled-coil region" evidence="1">
    <location>
        <begin position="259"/>
        <end position="286"/>
    </location>
</feature>